<dbReference type="Pfam" id="PF04945">
    <property type="entry name" value="YHS"/>
    <property type="match status" value="1"/>
</dbReference>
<dbReference type="RefSeq" id="WP_169098812.1">
    <property type="nucleotide sequence ID" value="NZ_JABBVZ010000023.1"/>
</dbReference>
<dbReference type="GO" id="GO:0016491">
    <property type="term" value="F:oxidoreductase activity"/>
    <property type="evidence" value="ECO:0007669"/>
    <property type="project" value="InterPro"/>
</dbReference>
<dbReference type="AlphaFoldDB" id="A0A7Y0Q2G1"/>
<accession>A0A7Y0Q2G1</accession>
<evidence type="ECO:0000313" key="3">
    <source>
        <dbReference type="Proteomes" id="UP000533476"/>
    </source>
</evidence>
<evidence type="ECO:0000259" key="1">
    <source>
        <dbReference type="Pfam" id="PF04945"/>
    </source>
</evidence>
<protein>
    <submittedName>
        <fullName evidence="2">YHS domain-containing protein</fullName>
    </submittedName>
</protein>
<dbReference type="InterPro" id="IPR009078">
    <property type="entry name" value="Ferritin-like_SF"/>
</dbReference>
<dbReference type="EMBL" id="JABBVZ010000023">
    <property type="protein sequence ID" value="NMP22472.1"/>
    <property type="molecule type" value="Genomic_DNA"/>
</dbReference>
<dbReference type="InterPro" id="IPR012348">
    <property type="entry name" value="RNR-like"/>
</dbReference>
<gene>
    <name evidence="2" type="ORF">HIJ39_08915</name>
</gene>
<organism evidence="2 3">
    <name type="scientific">Sulfobacillus harzensis</name>
    <dbReference type="NCBI Taxonomy" id="2729629"/>
    <lineage>
        <taxon>Bacteria</taxon>
        <taxon>Bacillati</taxon>
        <taxon>Bacillota</taxon>
        <taxon>Clostridia</taxon>
        <taxon>Eubacteriales</taxon>
        <taxon>Clostridiales Family XVII. Incertae Sedis</taxon>
        <taxon>Sulfobacillus</taxon>
    </lineage>
</organism>
<proteinExistence type="predicted"/>
<dbReference type="Gene3D" id="1.10.620.20">
    <property type="entry name" value="Ribonucleotide Reductase, subunit A"/>
    <property type="match status" value="1"/>
</dbReference>
<dbReference type="Proteomes" id="UP000533476">
    <property type="component" value="Unassembled WGS sequence"/>
</dbReference>
<reference evidence="2 3" key="1">
    <citation type="submission" date="2020-04" db="EMBL/GenBank/DDBJ databases">
        <authorList>
            <person name="Zhang R."/>
            <person name="Schippers A."/>
        </authorList>
    </citation>
    <scope>NUCLEOTIDE SEQUENCE [LARGE SCALE GENOMIC DNA]</scope>
    <source>
        <strain evidence="2 3">DSM 109850</strain>
    </source>
</reference>
<comment type="caution">
    <text evidence="2">The sequence shown here is derived from an EMBL/GenBank/DDBJ whole genome shotgun (WGS) entry which is preliminary data.</text>
</comment>
<dbReference type="SUPFAM" id="SSF47240">
    <property type="entry name" value="Ferritin-like"/>
    <property type="match status" value="1"/>
</dbReference>
<name>A0A7Y0Q2G1_9FIRM</name>
<keyword evidence="3" id="KW-1185">Reference proteome</keyword>
<sequence>MDHKSDAQHAGGKVVDPVCHMTVAVNDTTPRSTHAGKTYYFCAPGCKTRFDQDPAKYAG</sequence>
<evidence type="ECO:0000313" key="2">
    <source>
        <dbReference type="EMBL" id="NMP22472.1"/>
    </source>
</evidence>
<dbReference type="InterPro" id="IPR007029">
    <property type="entry name" value="YHS_dom"/>
</dbReference>
<feature type="domain" description="YHS" evidence="1">
    <location>
        <begin position="14"/>
        <end position="59"/>
    </location>
</feature>